<feature type="region of interest" description="Disordered" evidence="1">
    <location>
        <begin position="1"/>
        <end position="45"/>
    </location>
</feature>
<evidence type="ECO:0000256" key="1">
    <source>
        <dbReference type="SAM" id="MobiDB-lite"/>
    </source>
</evidence>
<dbReference type="EMBL" id="KQ947411">
    <property type="protein sequence ID" value="KUJ19353.1"/>
    <property type="molecule type" value="Genomic_DNA"/>
</dbReference>
<feature type="compositionally biased region" description="Polar residues" evidence="1">
    <location>
        <begin position="1"/>
        <end position="11"/>
    </location>
</feature>
<dbReference type="OrthoDB" id="3555020at2759"/>
<dbReference type="InParanoid" id="A0A194XGQ7"/>
<organism evidence="2 3">
    <name type="scientific">Mollisia scopiformis</name>
    <name type="common">Conifer needle endophyte fungus</name>
    <name type="synonym">Phialocephala scopiformis</name>
    <dbReference type="NCBI Taxonomy" id="149040"/>
    <lineage>
        <taxon>Eukaryota</taxon>
        <taxon>Fungi</taxon>
        <taxon>Dikarya</taxon>
        <taxon>Ascomycota</taxon>
        <taxon>Pezizomycotina</taxon>
        <taxon>Leotiomycetes</taxon>
        <taxon>Helotiales</taxon>
        <taxon>Mollisiaceae</taxon>
        <taxon>Mollisia</taxon>
    </lineage>
</organism>
<dbReference type="RefSeq" id="XP_018073708.1">
    <property type="nucleotide sequence ID" value="XM_018221945.1"/>
</dbReference>
<name>A0A194XGQ7_MOLSC</name>
<dbReference type="KEGG" id="psco:LY89DRAFT_773675"/>
<keyword evidence="3" id="KW-1185">Reference proteome</keyword>
<accession>A0A194XGQ7</accession>
<dbReference type="Proteomes" id="UP000070700">
    <property type="component" value="Unassembled WGS sequence"/>
</dbReference>
<gene>
    <name evidence="2" type="ORF">LY89DRAFT_773675</name>
</gene>
<evidence type="ECO:0000313" key="3">
    <source>
        <dbReference type="Proteomes" id="UP000070700"/>
    </source>
</evidence>
<dbReference type="GeneID" id="28831671"/>
<dbReference type="AlphaFoldDB" id="A0A194XGQ7"/>
<protein>
    <submittedName>
        <fullName evidence="2">Uncharacterized protein</fullName>
    </submittedName>
</protein>
<sequence length="235" mass="27664">MNDLPSPSTPRNLRKRPQKRTVPEDDDDDSTDNEPSAKKKRQWKRDWVRWVSESKWEKDPSYKQKVGSEEIHGSDAMKFYNLTGEEMDTLPFWKFENINSLSHPGRSYVDNEVKRLAYRKLAMLVGFHKEDMEENELLRQGYILFEEKQIQRRQGNPNTPTEPITGTIFIPKPHETYRNPLTGIPHGCWESPVWRNGVLIGHWLNAQFTPDDDGEWIPKERFKPLGSDTWIEQRG</sequence>
<reference evidence="2 3" key="1">
    <citation type="submission" date="2015-10" db="EMBL/GenBank/DDBJ databases">
        <title>Full genome of DAOMC 229536 Phialocephala scopiformis, a fungal endophyte of spruce producing the potent anti-insectan compound rugulosin.</title>
        <authorList>
            <consortium name="DOE Joint Genome Institute"/>
            <person name="Walker A.K."/>
            <person name="Frasz S.L."/>
            <person name="Seifert K.A."/>
            <person name="Miller J.D."/>
            <person name="Mondo S.J."/>
            <person name="Labutti K."/>
            <person name="Lipzen A."/>
            <person name="Dockter R."/>
            <person name="Kennedy M."/>
            <person name="Grigoriev I.V."/>
            <person name="Spatafora J.W."/>
        </authorList>
    </citation>
    <scope>NUCLEOTIDE SEQUENCE [LARGE SCALE GENOMIC DNA]</scope>
    <source>
        <strain evidence="2 3">CBS 120377</strain>
    </source>
</reference>
<proteinExistence type="predicted"/>
<evidence type="ECO:0000313" key="2">
    <source>
        <dbReference type="EMBL" id="KUJ19353.1"/>
    </source>
</evidence>